<evidence type="ECO:0000313" key="2">
    <source>
        <dbReference type="Proteomes" id="UP001319180"/>
    </source>
</evidence>
<proteinExistence type="predicted"/>
<comment type="caution">
    <text evidence="1">The sequence shown here is derived from an EMBL/GenBank/DDBJ whole genome shotgun (WGS) entry which is preliminary data.</text>
</comment>
<evidence type="ECO:0000313" key="1">
    <source>
        <dbReference type="EMBL" id="MBT1688452.1"/>
    </source>
</evidence>
<sequence>MEYLRQYNKIYCVDDGVEIELLLYDEGSRHAVWLKPFDVRYHRNFDIGFSHFLGTEIYDREFILEGIRGEYGEYYIKLQNGDVVTISSMPYGNSDVICQVVSIYHETIHRQIWIPGDSNIYASMLRRYQHADDVEVLQDTL</sequence>
<accession>A0AAP2DFM5</accession>
<protein>
    <submittedName>
        <fullName evidence="1">Uncharacterized protein</fullName>
    </submittedName>
</protein>
<dbReference type="RefSeq" id="WP_254091679.1">
    <property type="nucleotide sequence ID" value="NZ_JAHESC010000026.1"/>
</dbReference>
<keyword evidence="2" id="KW-1185">Reference proteome</keyword>
<organism evidence="1 2">
    <name type="scientific">Dawidia soli</name>
    <dbReference type="NCBI Taxonomy" id="2782352"/>
    <lineage>
        <taxon>Bacteria</taxon>
        <taxon>Pseudomonadati</taxon>
        <taxon>Bacteroidota</taxon>
        <taxon>Cytophagia</taxon>
        <taxon>Cytophagales</taxon>
        <taxon>Chryseotaleaceae</taxon>
        <taxon>Dawidia</taxon>
    </lineage>
</organism>
<name>A0AAP2DFM5_9BACT</name>
<gene>
    <name evidence="1" type="ORF">KK078_17915</name>
</gene>
<reference evidence="1 2" key="1">
    <citation type="submission" date="2021-05" db="EMBL/GenBank/DDBJ databases">
        <title>A Polyphasic approach of four new species of the genus Ohtaekwangia: Ohtaekwangia histidinii sp. nov., Ohtaekwangia cretensis sp. nov., Ohtaekwangia indiensis sp. nov., Ohtaekwangia reichenbachii sp. nov. from diverse environment.</title>
        <authorList>
            <person name="Octaviana S."/>
        </authorList>
    </citation>
    <scope>NUCLEOTIDE SEQUENCE [LARGE SCALE GENOMIC DNA]</scope>
    <source>
        <strain evidence="1 2">PWU37</strain>
    </source>
</reference>
<dbReference type="Proteomes" id="UP001319180">
    <property type="component" value="Unassembled WGS sequence"/>
</dbReference>
<dbReference type="AlphaFoldDB" id="A0AAP2DFM5"/>
<dbReference type="EMBL" id="JAHESC010000026">
    <property type="protein sequence ID" value="MBT1688452.1"/>
    <property type="molecule type" value="Genomic_DNA"/>
</dbReference>